<organism evidence="5 6">
    <name type="scientific">Candidatus Pseudogracilibacillus intestinigallinarum</name>
    <dbReference type="NCBI Taxonomy" id="2838742"/>
    <lineage>
        <taxon>Bacteria</taxon>
        <taxon>Bacillati</taxon>
        <taxon>Bacillota</taxon>
        <taxon>Bacilli</taxon>
        <taxon>Bacillales</taxon>
        <taxon>Bacillaceae</taxon>
        <taxon>Pseudogracilibacillus</taxon>
    </lineage>
</organism>
<dbReference type="InterPro" id="IPR027417">
    <property type="entry name" value="P-loop_NTPase"/>
</dbReference>
<dbReference type="GO" id="GO:0016887">
    <property type="term" value="F:ATP hydrolysis activity"/>
    <property type="evidence" value="ECO:0007669"/>
    <property type="project" value="InterPro"/>
</dbReference>
<evidence type="ECO:0000313" key="5">
    <source>
        <dbReference type="EMBL" id="HIV75301.1"/>
    </source>
</evidence>
<dbReference type="InterPro" id="IPR050093">
    <property type="entry name" value="ABC_SmlMolc_Importer"/>
</dbReference>
<evidence type="ECO:0000259" key="4">
    <source>
        <dbReference type="PROSITE" id="PS50893"/>
    </source>
</evidence>
<dbReference type="EMBL" id="DXHX01000131">
    <property type="protein sequence ID" value="HIV75301.1"/>
    <property type="molecule type" value="Genomic_DNA"/>
</dbReference>
<evidence type="ECO:0000313" key="6">
    <source>
        <dbReference type="Proteomes" id="UP000823937"/>
    </source>
</evidence>
<feature type="domain" description="ABC transporter" evidence="4">
    <location>
        <begin position="1"/>
        <end position="208"/>
    </location>
</feature>
<keyword evidence="1" id="KW-0813">Transport</keyword>
<keyword evidence="3 5" id="KW-0067">ATP-binding</keyword>
<gene>
    <name evidence="5" type="ORF">H9895_09505</name>
</gene>
<dbReference type="Proteomes" id="UP000823937">
    <property type="component" value="Unassembled WGS sequence"/>
</dbReference>
<keyword evidence="2" id="KW-0547">Nucleotide-binding</keyword>
<dbReference type="SUPFAM" id="SSF52540">
    <property type="entry name" value="P-loop containing nucleoside triphosphate hydrolases"/>
    <property type="match status" value="1"/>
</dbReference>
<evidence type="ECO:0000256" key="3">
    <source>
        <dbReference type="ARBA" id="ARBA00022840"/>
    </source>
</evidence>
<dbReference type="PANTHER" id="PTHR42781">
    <property type="entry name" value="SPERMIDINE/PUTRESCINE IMPORT ATP-BINDING PROTEIN POTA"/>
    <property type="match status" value="1"/>
</dbReference>
<protein>
    <submittedName>
        <fullName evidence="5">ATP-binding cassette domain-containing protein</fullName>
    </submittedName>
</protein>
<dbReference type="InterPro" id="IPR003593">
    <property type="entry name" value="AAA+_ATPase"/>
</dbReference>
<comment type="caution">
    <text evidence="5">The sequence shown here is derived from an EMBL/GenBank/DDBJ whole genome shotgun (WGS) entry which is preliminary data.</text>
</comment>
<dbReference type="Pfam" id="PF00005">
    <property type="entry name" value="ABC_tran"/>
    <property type="match status" value="1"/>
</dbReference>
<dbReference type="SMART" id="SM00382">
    <property type="entry name" value="AAA"/>
    <property type="match status" value="1"/>
</dbReference>
<proteinExistence type="predicted"/>
<dbReference type="GO" id="GO:0005524">
    <property type="term" value="F:ATP binding"/>
    <property type="evidence" value="ECO:0007669"/>
    <property type="project" value="UniProtKB-KW"/>
</dbReference>
<dbReference type="Gene3D" id="3.40.50.300">
    <property type="entry name" value="P-loop containing nucleotide triphosphate hydrolases"/>
    <property type="match status" value="1"/>
</dbReference>
<accession>A0A9D1PMS6</accession>
<sequence length="208" mass="24134">MLTIDVEKRLPHKTLQITCTIGNEIIAVIGPSGTGKTTFLNMIAGIVTPDNGYIKFRDQIFTQDGKSSIPTQQRKVGYVFQDYALFPHKTVWENIAYSMQNENRTQEWIRALHMEHLLDKYPREISGGEKQRTALLRAYAMEPQILLLDEPFSALDERTKETSYTQLRTLHEQWKIPVIFVTHNPHEVKKIANRVYRLEDTTFVEEPT</sequence>
<evidence type="ECO:0000256" key="2">
    <source>
        <dbReference type="ARBA" id="ARBA00022741"/>
    </source>
</evidence>
<dbReference type="InterPro" id="IPR003439">
    <property type="entry name" value="ABC_transporter-like_ATP-bd"/>
</dbReference>
<dbReference type="PROSITE" id="PS50893">
    <property type="entry name" value="ABC_TRANSPORTER_2"/>
    <property type="match status" value="1"/>
</dbReference>
<name>A0A9D1PMS6_9BACI</name>
<dbReference type="AlphaFoldDB" id="A0A9D1PMS6"/>
<evidence type="ECO:0000256" key="1">
    <source>
        <dbReference type="ARBA" id="ARBA00022448"/>
    </source>
</evidence>
<reference evidence="5" key="2">
    <citation type="submission" date="2021-04" db="EMBL/GenBank/DDBJ databases">
        <authorList>
            <person name="Gilroy R."/>
        </authorList>
    </citation>
    <scope>NUCLEOTIDE SEQUENCE</scope>
    <source>
        <strain evidence="5">CHK169-2315</strain>
    </source>
</reference>
<reference evidence="5" key="1">
    <citation type="journal article" date="2021" name="PeerJ">
        <title>Extensive microbial diversity within the chicken gut microbiome revealed by metagenomics and culture.</title>
        <authorList>
            <person name="Gilroy R."/>
            <person name="Ravi A."/>
            <person name="Getino M."/>
            <person name="Pursley I."/>
            <person name="Horton D.L."/>
            <person name="Alikhan N.F."/>
            <person name="Baker D."/>
            <person name="Gharbi K."/>
            <person name="Hall N."/>
            <person name="Watson M."/>
            <person name="Adriaenssens E.M."/>
            <person name="Foster-Nyarko E."/>
            <person name="Jarju S."/>
            <person name="Secka A."/>
            <person name="Antonio M."/>
            <person name="Oren A."/>
            <person name="Chaudhuri R.R."/>
            <person name="La Ragione R."/>
            <person name="Hildebrand F."/>
            <person name="Pallen M.J."/>
        </authorList>
    </citation>
    <scope>NUCLEOTIDE SEQUENCE</scope>
    <source>
        <strain evidence="5">CHK169-2315</strain>
    </source>
</reference>
<dbReference type="PANTHER" id="PTHR42781:SF4">
    <property type="entry name" value="SPERMIDINE_PUTRESCINE IMPORT ATP-BINDING PROTEIN POTA"/>
    <property type="match status" value="1"/>
</dbReference>